<organism evidence="3 4">
    <name type="scientific">candidate division WOR_3 bacterium SM23_60</name>
    <dbReference type="NCBI Taxonomy" id="1703780"/>
    <lineage>
        <taxon>Bacteria</taxon>
        <taxon>Bacteria division WOR-3</taxon>
    </lineage>
</organism>
<dbReference type="Proteomes" id="UP000051096">
    <property type="component" value="Unassembled WGS sequence"/>
</dbReference>
<evidence type="ECO:0000256" key="1">
    <source>
        <dbReference type="ARBA" id="ARBA00006817"/>
    </source>
</evidence>
<sequence length="144" mass="16808">MTTFDTPILHKVFIRADRKKVFDAMTTAQGLDQWFTKDSSVDRRPGGVLTFRWKNWGPDKYTGVAKCLIVDVIVPEKFVFKWWEDHYTTVEMNFEETSEGTLVKLKEYGYEDSKEGHRRMIECATGWGEALTLLKFFCENGVTY</sequence>
<dbReference type="CDD" id="cd07814">
    <property type="entry name" value="SRPBCC_CalC_Aha1-like"/>
    <property type="match status" value="1"/>
</dbReference>
<dbReference type="Gene3D" id="3.30.530.20">
    <property type="match status" value="1"/>
</dbReference>
<dbReference type="InterPro" id="IPR023393">
    <property type="entry name" value="START-like_dom_sf"/>
</dbReference>
<feature type="domain" description="Activator of Hsp90 ATPase homologue 1/2-like C-terminal" evidence="2">
    <location>
        <begin position="16"/>
        <end position="135"/>
    </location>
</feature>
<evidence type="ECO:0000259" key="2">
    <source>
        <dbReference type="Pfam" id="PF08327"/>
    </source>
</evidence>
<gene>
    <name evidence="3" type="ORF">AMJ87_05295</name>
</gene>
<dbReference type="InterPro" id="IPR013538">
    <property type="entry name" value="ASHA1/2-like_C"/>
</dbReference>
<comment type="similarity">
    <text evidence="1">Belongs to the AHA1 family.</text>
</comment>
<accession>A0A0S8GHZ4</accession>
<dbReference type="AlphaFoldDB" id="A0A0S8GHZ4"/>
<reference evidence="3 4" key="1">
    <citation type="journal article" date="2015" name="Microbiome">
        <title>Genomic resolution of linkages in carbon, nitrogen, and sulfur cycling among widespread estuary sediment bacteria.</title>
        <authorList>
            <person name="Baker B.J."/>
            <person name="Lazar C.S."/>
            <person name="Teske A.P."/>
            <person name="Dick G.J."/>
        </authorList>
    </citation>
    <scope>NUCLEOTIDE SEQUENCE [LARGE SCALE GENOMIC DNA]</scope>
    <source>
        <strain evidence="3">SM23_60</strain>
    </source>
</reference>
<proteinExistence type="inferred from homology"/>
<dbReference type="Pfam" id="PF08327">
    <property type="entry name" value="AHSA1"/>
    <property type="match status" value="1"/>
</dbReference>
<comment type="caution">
    <text evidence="3">The sequence shown here is derived from an EMBL/GenBank/DDBJ whole genome shotgun (WGS) entry which is preliminary data.</text>
</comment>
<dbReference type="SUPFAM" id="SSF55961">
    <property type="entry name" value="Bet v1-like"/>
    <property type="match status" value="1"/>
</dbReference>
<evidence type="ECO:0000313" key="3">
    <source>
        <dbReference type="EMBL" id="KPK72241.1"/>
    </source>
</evidence>
<protein>
    <recommendedName>
        <fullName evidence="2">Activator of Hsp90 ATPase homologue 1/2-like C-terminal domain-containing protein</fullName>
    </recommendedName>
</protein>
<evidence type="ECO:0000313" key="4">
    <source>
        <dbReference type="Proteomes" id="UP000051096"/>
    </source>
</evidence>
<dbReference type="EMBL" id="LJUO01000037">
    <property type="protein sequence ID" value="KPK72241.1"/>
    <property type="molecule type" value="Genomic_DNA"/>
</dbReference>
<name>A0A0S8GHZ4_UNCW3</name>